<evidence type="ECO:0000313" key="3">
    <source>
        <dbReference type="EMBL" id="KAL0337592.1"/>
    </source>
</evidence>
<reference evidence="3" key="1">
    <citation type="submission" date="2020-06" db="EMBL/GenBank/DDBJ databases">
        <authorList>
            <person name="Li T."/>
            <person name="Hu X."/>
            <person name="Zhang T."/>
            <person name="Song X."/>
            <person name="Zhang H."/>
            <person name="Dai N."/>
            <person name="Sheng W."/>
            <person name="Hou X."/>
            <person name="Wei L."/>
        </authorList>
    </citation>
    <scope>NUCLEOTIDE SEQUENCE</scope>
    <source>
        <strain evidence="3">KEN8</strain>
        <tissue evidence="3">Leaf</tissue>
    </source>
</reference>
<feature type="compositionally biased region" description="Polar residues" evidence="1">
    <location>
        <begin position="277"/>
        <end position="292"/>
    </location>
</feature>
<feature type="region of interest" description="Disordered" evidence="1">
    <location>
        <begin position="272"/>
        <end position="292"/>
    </location>
</feature>
<evidence type="ECO:0000259" key="2">
    <source>
        <dbReference type="Pfam" id="PF07727"/>
    </source>
</evidence>
<protein>
    <submittedName>
        <fullName evidence="3">Retrovirus-related Pol polyprotein from transposon TNT 1-94</fullName>
    </submittedName>
</protein>
<proteinExistence type="predicted"/>
<dbReference type="AlphaFoldDB" id="A0AAW2N0T7"/>
<dbReference type="EMBL" id="JACGWM010000012">
    <property type="protein sequence ID" value="KAL0337592.1"/>
    <property type="molecule type" value="Genomic_DNA"/>
</dbReference>
<dbReference type="Pfam" id="PF07727">
    <property type="entry name" value="RVT_2"/>
    <property type="match status" value="1"/>
</dbReference>
<reference evidence="3" key="2">
    <citation type="journal article" date="2024" name="Plant">
        <title>Genomic evolution and insights into agronomic trait innovations of Sesamum species.</title>
        <authorList>
            <person name="Miao H."/>
            <person name="Wang L."/>
            <person name="Qu L."/>
            <person name="Liu H."/>
            <person name="Sun Y."/>
            <person name="Le M."/>
            <person name="Wang Q."/>
            <person name="Wei S."/>
            <person name="Zheng Y."/>
            <person name="Lin W."/>
            <person name="Duan Y."/>
            <person name="Cao H."/>
            <person name="Xiong S."/>
            <person name="Wang X."/>
            <person name="Wei L."/>
            <person name="Li C."/>
            <person name="Ma Q."/>
            <person name="Ju M."/>
            <person name="Zhao R."/>
            <person name="Li G."/>
            <person name="Mu C."/>
            <person name="Tian Q."/>
            <person name="Mei H."/>
            <person name="Zhang T."/>
            <person name="Gao T."/>
            <person name="Zhang H."/>
        </authorList>
    </citation>
    <scope>NUCLEOTIDE SEQUENCE</scope>
    <source>
        <strain evidence="3">KEN8</strain>
    </source>
</reference>
<feature type="domain" description="Reverse transcriptase Ty1/copia-type" evidence="2">
    <location>
        <begin position="318"/>
        <end position="411"/>
    </location>
</feature>
<accession>A0AAW2N0T7</accession>
<sequence length="500" mass="57647">MDVDYAIRKTEPAPIAETSEPVEVDLYEKWERSDRLSVMFIKTKISTSIQGTLIMRFTSQKLTGLNGVPEYIMQMRDIATELKSLEVDMSESFLMHYILNTLLPQYALFKISYNTHKDKWSINELMIMCVQEEGRLSMEAGENVHMATQGKNKDQAKEKGKAKVSLHAEIKKVSKCFFCKKQGHIKDYPKFKILLGKKVFTILIYKVMYFAHCMLMNEDSSVVWHRRLGHISIERIKKSKGYIFYCPSNSTRIVESRNAKFLENDLISGSDKRFSKRSNVNHSESKPSTSSDGLIVEVHNAPRIQMRVEQSIKTVPQDLVELPDGFQAIGCKWIFKTKKDSLGNIERYKARLVPKGFTQREEIDYTETFSPVSKKDSLRTIMALVAHFDMDLHQMDVKTIFLNGELEKREYHGSVYIPEGLSQEIYINKVLERFQMKDCSPSVAPIVKGDKLHLNQCPRNDLKREQMKDISYAFAIGILMYAQVCIRPDIAFAMGMLGRY</sequence>
<organism evidence="3">
    <name type="scientific">Sesamum calycinum</name>
    <dbReference type="NCBI Taxonomy" id="2727403"/>
    <lineage>
        <taxon>Eukaryota</taxon>
        <taxon>Viridiplantae</taxon>
        <taxon>Streptophyta</taxon>
        <taxon>Embryophyta</taxon>
        <taxon>Tracheophyta</taxon>
        <taxon>Spermatophyta</taxon>
        <taxon>Magnoliopsida</taxon>
        <taxon>eudicotyledons</taxon>
        <taxon>Gunneridae</taxon>
        <taxon>Pentapetalae</taxon>
        <taxon>asterids</taxon>
        <taxon>lamiids</taxon>
        <taxon>Lamiales</taxon>
        <taxon>Pedaliaceae</taxon>
        <taxon>Sesamum</taxon>
    </lineage>
</organism>
<evidence type="ECO:0000256" key="1">
    <source>
        <dbReference type="SAM" id="MobiDB-lite"/>
    </source>
</evidence>
<dbReference type="InterPro" id="IPR013103">
    <property type="entry name" value="RVT_2"/>
</dbReference>
<name>A0AAW2N0T7_9LAMI</name>
<comment type="caution">
    <text evidence="3">The sequence shown here is derived from an EMBL/GenBank/DDBJ whole genome shotgun (WGS) entry which is preliminary data.</text>
</comment>
<gene>
    <name evidence="3" type="ORF">Scaly_2034300</name>
</gene>
<dbReference type="Pfam" id="PF14223">
    <property type="entry name" value="Retrotran_gag_2"/>
    <property type="match status" value="1"/>
</dbReference>